<organism evidence="2 3">
    <name type="scientific">Nocardia suismassiliense</name>
    <dbReference type="NCBI Taxonomy" id="2077092"/>
    <lineage>
        <taxon>Bacteria</taxon>
        <taxon>Bacillati</taxon>
        <taxon>Actinomycetota</taxon>
        <taxon>Actinomycetes</taxon>
        <taxon>Mycobacteriales</taxon>
        <taxon>Nocardiaceae</taxon>
        <taxon>Nocardia</taxon>
    </lineage>
</organism>
<dbReference type="EMBL" id="JBIAPI010000008">
    <property type="protein sequence ID" value="MFF3226656.1"/>
    <property type="molecule type" value="Genomic_DNA"/>
</dbReference>
<feature type="region of interest" description="Disordered" evidence="1">
    <location>
        <begin position="80"/>
        <end position="134"/>
    </location>
</feature>
<name>A0ABW6QZJ7_9NOCA</name>
<evidence type="ECO:0000256" key="1">
    <source>
        <dbReference type="SAM" id="MobiDB-lite"/>
    </source>
</evidence>
<evidence type="ECO:0000313" key="2">
    <source>
        <dbReference type="EMBL" id="MFF3226656.1"/>
    </source>
</evidence>
<reference evidence="2 3" key="1">
    <citation type="submission" date="2024-10" db="EMBL/GenBank/DDBJ databases">
        <title>The Natural Products Discovery Center: Release of the First 8490 Sequenced Strains for Exploring Actinobacteria Biosynthetic Diversity.</title>
        <authorList>
            <person name="Kalkreuter E."/>
            <person name="Kautsar S.A."/>
            <person name="Yang D."/>
            <person name="Bader C.D."/>
            <person name="Teijaro C.N."/>
            <person name="Fluegel L."/>
            <person name="Davis C.M."/>
            <person name="Simpson J.R."/>
            <person name="Lauterbach L."/>
            <person name="Steele A.D."/>
            <person name="Gui C."/>
            <person name="Meng S."/>
            <person name="Li G."/>
            <person name="Viehrig K."/>
            <person name="Ye F."/>
            <person name="Su P."/>
            <person name="Kiefer A.F."/>
            <person name="Nichols A."/>
            <person name="Cepeda A.J."/>
            <person name="Yan W."/>
            <person name="Fan B."/>
            <person name="Jiang Y."/>
            <person name="Adhikari A."/>
            <person name="Zheng C.-J."/>
            <person name="Schuster L."/>
            <person name="Cowan T.M."/>
            <person name="Smanski M.J."/>
            <person name="Chevrette M.G."/>
            <person name="De Carvalho L.P.S."/>
            <person name="Shen B."/>
        </authorList>
    </citation>
    <scope>NUCLEOTIDE SEQUENCE [LARGE SCALE GENOMIC DNA]</scope>
    <source>
        <strain evidence="2 3">NPDC003040</strain>
    </source>
</reference>
<keyword evidence="3" id="KW-1185">Reference proteome</keyword>
<dbReference type="RefSeq" id="WP_387722054.1">
    <property type="nucleotide sequence ID" value="NZ_JBIAPI010000008.1"/>
</dbReference>
<comment type="caution">
    <text evidence="2">The sequence shown here is derived from an EMBL/GenBank/DDBJ whole genome shotgun (WGS) entry which is preliminary data.</text>
</comment>
<protein>
    <submittedName>
        <fullName evidence="2">Uncharacterized protein</fullName>
    </submittedName>
</protein>
<evidence type="ECO:0000313" key="3">
    <source>
        <dbReference type="Proteomes" id="UP001601948"/>
    </source>
</evidence>
<proteinExistence type="predicted"/>
<accession>A0ABW6QZJ7</accession>
<dbReference type="Proteomes" id="UP001601948">
    <property type="component" value="Unassembled WGS sequence"/>
</dbReference>
<sequence>MPLLRPVGLLSKPGLPGRRTRRHQLPQPVEKLLFNDLGPASGGLGEGLHDTDRADDTVRLPPGVLQCRDQLGCIVGGEAEQAQRGWPGMHDRSADLTPARQPAEQRRVRMPRHIAGGNGRAHGQRGIVFGGPGPQKLAGRPQILLDIVGEVPAHATYAVEPRR</sequence>
<gene>
    <name evidence="2" type="ORF">ACFYV7_27940</name>
</gene>